<evidence type="ECO:0000256" key="7">
    <source>
        <dbReference type="ARBA" id="ARBA00023242"/>
    </source>
</evidence>
<comment type="subcellular location">
    <subcellularLocation>
        <location evidence="1">Nucleus</location>
    </subcellularLocation>
</comment>
<evidence type="ECO:0000256" key="3">
    <source>
        <dbReference type="ARBA" id="ARBA00022722"/>
    </source>
</evidence>
<feature type="compositionally biased region" description="Basic and acidic residues" evidence="10">
    <location>
        <begin position="805"/>
        <end position="817"/>
    </location>
</feature>
<evidence type="ECO:0000259" key="11">
    <source>
        <dbReference type="PROSITE" id="PS50967"/>
    </source>
</evidence>
<dbReference type="Gene3D" id="1.10.150.80">
    <property type="entry name" value="HRDC domain"/>
    <property type="match status" value="1"/>
</dbReference>
<evidence type="ECO:0000313" key="12">
    <source>
        <dbReference type="EMBL" id="GFO01410.1"/>
    </source>
</evidence>
<name>A0AAV4A3F5_9GAST</name>
<dbReference type="CDD" id="cd06147">
    <property type="entry name" value="Rrp6p_like_exo"/>
    <property type="match status" value="1"/>
</dbReference>
<keyword evidence="3" id="KW-0540">Nuclease</keyword>
<dbReference type="GO" id="GO:0000166">
    <property type="term" value="F:nucleotide binding"/>
    <property type="evidence" value="ECO:0007669"/>
    <property type="project" value="InterPro"/>
</dbReference>
<dbReference type="Gene3D" id="3.30.420.10">
    <property type="entry name" value="Ribonuclease H-like superfamily/Ribonuclease H"/>
    <property type="match status" value="2"/>
</dbReference>
<dbReference type="SUPFAM" id="SSF53098">
    <property type="entry name" value="Ribonuclease H-like"/>
    <property type="match status" value="1"/>
</dbReference>
<dbReference type="AlphaFoldDB" id="A0AAV4A3F5"/>
<dbReference type="GO" id="GO:0000175">
    <property type="term" value="F:3'-5'-RNA exonuclease activity"/>
    <property type="evidence" value="ECO:0007669"/>
    <property type="project" value="InterPro"/>
</dbReference>
<protein>
    <recommendedName>
        <fullName evidence="9">Exosome complex component 10 homolog</fullName>
    </recommendedName>
</protein>
<evidence type="ECO:0000256" key="5">
    <source>
        <dbReference type="ARBA" id="ARBA00022835"/>
    </source>
</evidence>
<evidence type="ECO:0000256" key="6">
    <source>
        <dbReference type="ARBA" id="ARBA00022839"/>
    </source>
</evidence>
<feature type="region of interest" description="Disordered" evidence="10">
    <location>
        <begin position="683"/>
        <end position="885"/>
    </location>
</feature>
<dbReference type="FunFam" id="3.30.420.10:FF:000059">
    <property type="entry name" value="Exosome complex exonuclease Rrp6"/>
    <property type="match status" value="1"/>
</dbReference>
<reference evidence="12 13" key="1">
    <citation type="journal article" date="2021" name="Elife">
        <title>Chloroplast acquisition without the gene transfer in kleptoplastic sea slugs, Plakobranchus ocellatus.</title>
        <authorList>
            <person name="Maeda T."/>
            <person name="Takahashi S."/>
            <person name="Yoshida T."/>
            <person name="Shimamura S."/>
            <person name="Takaki Y."/>
            <person name="Nagai Y."/>
            <person name="Toyoda A."/>
            <person name="Suzuki Y."/>
            <person name="Arimoto A."/>
            <person name="Ishii H."/>
            <person name="Satoh N."/>
            <person name="Nishiyama T."/>
            <person name="Hasebe M."/>
            <person name="Maruyama T."/>
            <person name="Minagawa J."/>
            <person name="Obokata J."/>
            <person name="Shigenobu S."/>
        </authorList>
    </citation>
    <scope>NUCLEOTIDE SEQUENCE [LARGE SCALE GENOMIC DNA]</scope>
</reference>
<dbReference type="InterPro" id="IPR012588">
    <property type="entry name" value="Exosome-assoc_fac_Rrp6_N"/>
</dbReference>
<dbReference type="GO" id="GO:0071044">
    <property type="term" value="P:histone mRNA catabolic process"/>
    <property type="evidence" value="ECO:0007669"/>
    <property type="project" value="TreeGrafter"/>
</dbReference>
<dbReference type="GO" id="GO:0071039">
    <property type="term" value="P:nuclear polyadenylation-dependent CUT catabolic process"/>
    <property type="evidence" value="ECO:0007669"/>
    <property type="project" value="TreeGrafter"/>
</dbReference>
<feature type="compositionally biased region" description="Basic residues" evidence="10">
    <location>
        <begin position="876"/>
        <end position="885"/>
    </location>
</feature>
<dbReference type="InterPro" id="IPR012337">
    <property type="entry name" value="RNaseH-like_sf"/>
</dbReference>
<gene>
    <name evidence="12" type="ORF">PoB_002791500</name>
</gene>
<comment type="similarity">
    <text evidence="8">Belongs to the exosome component 10/RRP6 family.</text>
</comment>
<dbReference type="SMART" id="SM00341">
    <property type="entry name" value="HRDC"/>
    <property type="match status" value="1"/>
</dbReference>
<feature type="domain" description="HRDC" evidence="11">
    <location>
        <begin position="477"/>
        <end position="557"/>
    </location>
</feature>
<dbReference type="GO" id="GO:0000176">
    <property type="term" value="C:nuclear exosome (RNase complex)"/>
    <property type="evidence" value="ECO:0007669"/>
    <property type="project" value="InterPro"/>
</dbReference>
<dbReference type="InterPro" id="IPR049559">
    <property type="entry name" value="Rrp6p-like_exo"/>
</dbReference>
<dbReference type="Proteomes" id="UP000735302">
    <property type="component" value="Unassembled WGS sequence"/>
</dbReference>
<dbReference type="GO" id="GO:0071051">
    <property type="term" value="P:poly(A)-dependent snoRNA 3'-end processing"/>
    <property type="evidence" value="ECO:0007669"/>
    <property type="project" value="TreeGrafter"/>
</dbReference>
<dbReference type="GO" id="GO:0003727">
    <property type="term" value="F:single-stranded RNA binding"/>
    <property type="evidence" value="ECO:0007669"/>
    <property type="project" value="TreeGrafter"/>
</dbReference>
<comment type="caution">
    <text evidence="12">The sequence shown here is derived from an EMBL/GenBank/DDBJ whole genome shotgun (WGS) entry which is preliminary data.</text>
</comment>
<evidence type="ECO:0000256" key="8">
    <source>
        <dbReference type="ARBA" id="ARBA00043957"/>
    </source>
</evidence>
<dbReference type="Pfam" id="PF00570">
    <property type="entry name" value="HRDC"/>
    <property type="match status" value="1"/>
</dbReference>
<evidence type="ECO:0000256" key="2">
    <source>
        <dbReference type="ARBA" id="ARBA00022552"/>
    </source>
</evidence>
<dbReference type="EMBL" id="BLXT01003294">
    <property type="protein sequence ID" value="GFO01410.1"/>
    <property type="molecule type" value="Genomic_DNA"/>
</dbReference>
<keyword evidence="13" id="KW-1185">Reference proteome</keyword>
<dbReference type="SMART" id="SM00474">
    <property type="entry name" value="35EXOc"/>
    <property type="match status" value="1"/>
</dbReference>
<proteinExistence type="inferred from homology"/>
<dbReference type="InterPro" id="IPR045092">
    <property type="entry name" value="Rrp6-like"/>
</dbReference>
<dbReference type="FunFam" id="1.10.150.80:FF:000001">
    <property type="entry name" value="Putative exosome component 10"/>
    <property type="match status" value="1"/>
</dbReference>
<dbReference type="InterPro" id="IPR002562">
    <property type="entry name" value="3'-5'_exonuclease_dom"/>
</dbReference>
<dbReference type="PROSITE" id="PS50967">
    <property type="entry name" value="HRDC"/>
    <property type="match status" value="1"/>
</dbReference>
<organism evidence="12 13">
    <name type="scientific">Plakobranchus ocellatus</name>
    <dbReference type="NCBI Taxonomy" id="259542"/>
    <lineage>
        <taxon>Eukaryota</taxon>
        <taxon>Metazoa</taxon>
        <taxon>Spiralia</taxon>
        <taxon>Lophotrochozoa</taxon>
        <taxon>Mollusca</taxon>
        <taxon>Gastropoda</taxon>
        <taxon>Heterobranchia</taxon>
        <taxon>Euthyneura</taxon>
        <taxon>Panpulmonata</taxon>
        <taxon>Sacoglossa</taxon>
        <taxon>Placobranchoidea</taxon>
        <taxon>Plakobranchidae</taxon>
        <taxon>Plakobranchus</taxon>
    </lineage>
</organism>
<dbReference type="GO" id="GO:0071036">
    <property type="term" value="P:nuclear polyadenylation-dependent snoRNA catabolic process"/>
    <property type="evidence" value="ECO:0007669"/>
    <property type="project" value="TreeGrafter"/>
</dbReference>
<dbReference type="GO" id="GO:0071038">
    <property type="term" value="P:TRAMP-dependent tRNA surveillance pathway"/>
    <property type="evidence" value="ECO:0007669"/>
    <property type="project" value="TreeGrafter"/>
</dbReference>
<dbReference type="GO" id="GO:0071037">
    <property type="term" value="P:nuclear polyadenylation-dependent snRNA catabolic process"/>
    <property type="evidence" value="ECO:0007669"/>
    <property type="project" value="TreeGrafter"/>
</dbReference>
<evidence type="ECO:0000256" key="9">
    <source>
        <dbReference type="ARBA" id="ARBA00070365"/>
    </source>
</evidence>
<feature type="region of interest" description="Disordered" evidence="10">
    <location>
        <begin position="909"/>
        <end position="950"/>
    </location>
</feature>
<dbReference type="GO" id="GO:0071035">
    <property type="term" value="P:nuclear polyadenylation-dependent rRNA catabolic process"/>
    <property type="evidence" value="ECO:0007669"/>
    <property type="project" value="TreeGrafter"/>
</dbReference>
<feature type="compositionally biased region" description="Low complexity" evidence="10">
    <location>
        <begin position="722"/>
        <end position="761"/>
    </location>
</feature>
<feature type="region of interest" description="Disordered" evidence="10">
    <location>
        <begin position="1"/>
        <end position="27"/>
    </location>
</feature>
<sequence length="1080" mass="121021">MATPMDDVVPDDEEIPTTSCPIPGHPDVNDFSQKALKSVLKATRSSNDLPVGDDFDFYSTFRSVRDVLDIEGQRILALLKRLLRNQNVKGNLSHGDAVEIDDQFDVLMDANDQILERAGSLLDEASGIRKEETKLVITSVSMNQPKPSSSWNKKASVSSGKTPVSYSLMTARNIQRPQLRFLDKIDNSNSPFKPALRVKPNPVKSLEESLKLPEGVQPEDAERPNFHYPNPYQPEIDAFTPSQECLQRVTPQEPQPLNLTPLMMVTTEKQLSDMIKDLKKQREIAVDLEHHSYRSFQGITCLMQISTRTHDYIVDTLELRNHLEVLNEVFTDPNIVKVLHGADSDIGWLQRDFNVYVVNIFDTGQAARVLGLSRFSLAHLLLNYCQVEADKQFQLADWRIRPLPQELINYAREDTHFLLYIYDMMRNQLLDRSNATGNLLLSVYERSKAVAAKVFQKPIFTDQDYLELYKKSKKVFNNQQLTAMKDLYAWRDSMARIEDESLGYVLPNHMLLQIAEILPREKQGVLACCNPIPPLVRQSLMEIHAMVLQAREVALIKVEKRPIVQPSNLQHPKYDIDSLLNCPHDMSQVGVQPADSVMPFLEQGLVSESGTMFNGKTSEVTLKATPSVTAYEWKNNQILTRSAASVKAEKVKACFSNPFAKFMPKSIRGFELSMKQADKWTMKASNVKSSAPDKKKRKADNSEVDLDTFEPEYIPPSKRSKASATDALSSSTSSGSIFRVPSVPPSSSTAAETSTTSTRPSKSLFSVPASAAAAASAVKKEVEKKIKSLREEVNVQKKKKKKALKEKEKRKTEREETSEASSVSEDLQCNNNQTNNSNSSSTVGASSSLSSSDQPASTPASTTADSSDTHALMSRKEKKKEKKNKKLTIEQVEENFSAFDYSAAEQALNKKKKEKKSADIFNPALPSRSGKDKNKAKKPKLSGANSNKLFSFGPSAPGQGLLRRIASLRRSRVLQQWLQRYGWEILPHPAHSPDLAPSDFHLFGPLKRHLGGMAFKTEDDLISELRNWFDNLDFDFFRVGINSLLCASKNASISTGITLRSSGRVNFNLCEFQIYLIKTL</sequence>
<dbReference type="InterPro" id="IPR044876">
    <property type="entry name" value="HRDC_dom_sf"/>
</dbReference>
<evidence type="ECO:0000256" key="10">
    <source>
        <dbReference type="SAM" id="MobiDB-lite"/>
    </source>
</evidence>
<evidence type="ECO:0000313" key="13">
    <source>
        <dbReference type="Proteomes" id="UP000735302"/>
    </source>
</evidence>
<dbReference type="Pfam" id="PF01612">
    <property type="entry name" value="DNA_pol_A_exo1"/>
    <property type="match status" value="1"/>
</dbReference>
<keyword evidence="2" id="KW-0698">rRNA processing</keyword>
<dbReference type="PANTHER" id="PTHR12124">
    <property type="entry name" value="POLYMYOSITIS/SCLERODERMA AUTOANTIGEN-RELATED"/>
    <property type="match status" value="1"/>
</dbReference>
<keyword evidence="6" id="KW-0269">Exonuclease</keyword>
<dbReference type="GO" id="GO:0071040">
    <property type="term" value="P:nuclear polyadenylation-dependent antisense transcript catabolic process"/>
    <property type="evidence" value="ECO:0007669"/>
    <property type="project" value="TreeGrafter"/>
</dbReference>
<keyword evidence="4" id="KW-0378">Hydrolase</keyword>
<evidence type="ECO:0000256" key="1">
    <source>
        <dbReference type="ARBA" id="ARBA00004123"/>
    </source>
</evidence>
<dbReference type="PANTHER" id="PTHR12124:SF47">
    <property type="entry name" value="EXOSOME COMPONENT 10"/>
    <property type="match status" value="1"/>
</dbReference>
<dbReference type="InterPro" id="IPR036397">
    <property type="entry name" value="RNaseH_sf"/>
</dbReference>
<evidence type="ECO:0000256" key="4">
    <source>
        <dbReference type="ARBA" id="ARBA00022801"/>
    </source>
</evidence>
<dbReference type="InterPro" id="IPR010997">
    <property type="entry name" value="HRDC-like_sf"/>
</dbReference>
<dbReference type="GO" id="GO:0000467">
    <property type="term" value="P:exonucleolytic trimming to generate mature 3'-end of 5.8S rRNA from tricistronic rRNA transcript (SSU-rRNA, 5.8S rRNA, LSU-rRNA)"/>
    <property type="evidence" value="ECO:0007669"/>
    <property type="project" value="InterPro"/>
</dbReference>
<dbReference type="SUPFAM" id="SSF47819">
    <property type="entry name" value="HRDC-like"/>
    <property type="match status" value="1"/>
</dbReference>
<keyword evidence="5" id="KW-0271">Exosome</keyword>
<feature type="compositionally biased region" description="Low complexity" evidence="10">
    <location>
        <begin position="830"/>
        <end position="866"/>
    </location>
</feature>
<dbReference type="GO" id="GO:0005730">
    <property type="term" value="C:nucleolus"/>
    <property type="evidence" value="ECO:0007669"/>
    <property type="project" value="TreeGrafter"/>
</dbReference>
<keyword evidence="7" id="KW-0539">Nucleus</keyword>
<feature type="compositionally biased region" description="Basic and acidic residues" evidence="10">
    <location>
        <begin position="778"/>
        <end position="795"/>
    </location>
</feature>
<accession>A0AAV4A3F5</accession>
<dbReference type="InterPro" id="IPR002121">
    <property type="entry name" value="HRDC_dom"/>
</dbReference>
<dbReference type="Pfam" id="PF08066">
    <property type="entry name" value="PMC2NT"/>
    <property type="match status" value="1"/>
</dbReference>